<sequence>MTDRALTGEAGDRLAGEMRLAGVLMLCAVHFGLALPVLLSQTSAVANPWPDFAAYALLTVLLGLFVPAAVRGEPQPWPVVLAGVLGTLVVCVSSGIPYQEGISAPGPADWSFQETGWFGVVALLSRPPSALAAFLCGHAAITFGMLAFSGGVDGRALAQTLISPTWTYALQITVASAATLLRVCEQRAQAITAEQARVRAEETAAELVHSDRQRRFGDLQGSLIPLLTGIADGSADPTAAGVRRLAAVEVARMRRLFAESDHTDDQLIHELRACIDVAERNGVVVQLAVRGKAAALPIEVRRALTDPALTALAAARSAARTTVLRMGGEVRVSVVADDPGVTVPVSAHRNVEVRTLTSPTTLWVDATYKPTWD</sequence>
<name>A0ABP5DAS0_9PSEU</name>
<evidence type="ECO:0008006" key="4">
    <source>
        <dbReference type="Google" id="ProtNLM"/>
    </source>
</evidence>
<evidence type="ECO:0000313" key="2">
    <source>
        <dbReference type="EMBL" id="GAA1975504.1"/>
    </source>
</evidence>
<keyword evidence="1" id="KW-0472">Membrane</keyword>
<feature type="transmembrane region" description="Helical" evidence="1">
    <location>
        <begin position="77"/>
        <end position="96"/>
    </location>
</feature>
<feature type="transmembrane region" description="Helical" evidence="1">
    <location>
        <begin position="52"/>
        <end position="70"/>
    </location>
</feature>
<evidence type="ECO:0000313" key="3">
    <source>
        <dbReference type="Proteomes" id="UP001501116"/>
    </source>
</evidence>
<comment type="caution">
    <text evidence="2">The sequence shown here is derived from an EMBL/GenBank/DDBJ whole genome shotgun (WGS) entry which is preliminary data.</text>
</comment>
<accession>A0ABP5DAS0</accession>
<organism evidence="2 3">
    <name type="scientific">Amycolatopsis minnesotensis</name>
    <dbReference type="NCBI Taxonomy" id="337894"/>
    <lineage>
        <taxon>Bacteria</taxon>
        <taxon>Bacillati</taxon>
        <taxon>Actinomycetota</taxon>
        <taxon>Actinomycetes</taxon>
        <taxon>Pseudonocardiales</taxon>
        <taxon>Pseudonocardiaceae</taxon>
        <taxon>Amycolatopsis</taxon>
    </lineage>
</organism>
<gene>
    <name evidence="2" type="ORF">GCM10009754_58710</name>
</gene>
<keyword evidence="1" id="KW-0812">Transmembrane</keyword>
<feature type="transmembrane region" description="Helical" evidence="1">
    <location>
        <begin position="130"/>
        <end position="148"/>
    </location>
</feature>
<dbReference type="Proteomes" id="UP001501116">
    <property type="component" value="Unassembled WGS sequence"/>
</dbReference>
<evidence type="ECO:0000256" key="1">
    <source>
        <dbReference type="SAM" id="Phobius"/>
    </source>
</evidence>
<dbReference type="EMBL" id="BAAANN010000026">
    <property type="protein sequence ID" value="GAA1975504.1"/>
    <property type="molecule type" value="Genomic_DNA"/>
</dbReference>
<keyword evidence="1" id="KW-1133">Transmembrane helix</keyword>
<dbReference type="RefSeq" id="WP_344425930.1">
    <property type="nucleotide sequence ID" value="NZ_BAAANN010000026.1"/>
</dbReference>
<feature type="transmembrane region" description="Helical" evidence="1">
    <location>
        <begin position="20"/>
        <end position="40"/>
    </location>
</feature>
<proteinExistence type="predicted"/>
<reference evidence="3" key="1">
    <citation type="journal article" date="2019" name="Int. J. Syst. Evol. Microbiol.">
        <title>The Global Catalogue of Microorganisms (GCM) 10K type strain sequencing project: providing services to taxonomists for standard genome sequencing and annotation.</title>
        <authorList>
            <consortium name="The Broad Institute Genomics Platform"/>
            <consortium name="The Broad Institute Genome Sequencing Center for Infectious Disease"/>
            <person name="Wu L."/>
            <person name="Ma J."/>
        </authorList>
    </citation>
    <scope>NUCLEOTIDE SEQUENCE [LARGE SCALE GENOMIC DNA]</scope>
    <source>
        <strain evidence="3">JCM 14545</strain>
    </source>
</reference>
<protein>
    <recommendedName>
        <fullName evidence="4">Histidine kinase</fullName>
    </recommendedName>
</protein>
<keyword evidence="3" id="KW-1185">Reference proteome</keyword>